<evidence type="ECO:0000313" key="4">
    <source>
        <dbReference type="EMBL" id="ELU16139.1"/>
    </source>
</evidence>
<feature type="domain" description="DUF5641" evidence="1">
    <location>
        <begin position="1"/>
        <end position="57"/>
    </location>
</feature>
<dbReference type="EnsemblMetazoa" id="CapteT31378">
    <property type="protein sequence ID" value="CapteP31378"/>
    <property type="gene ID" value="CapteG31378"/>
</dbReference>
<name>R7TIZ9_CAPTE</name>
<dbReference type="AlphaFoldDB" id="R7TIZ9"/>
<dbReference type="EMBL" id="KB293301">
    <property type="protein sequence ID" value="ELU16139.1"/>
    <property type="molecule type" value="Genomic_DNA"/>
</dbReference>
<dbReference type="EMBL" id="AMQN01029638">
    <property type="status" value="NOT_ANNOTATED_CDS"/>
    <property type="molecule type" value="Genomic_DNA"/>
</dbReference>
<dbReference type="EMBL" id="KB308509">
    <property type="protein sequence ID" value="ELT97629.1"/>
    <property type="molecule type" value="Genomic_DNA"/>
</dbReference>
<proteinExistence type="predicted"/>
<dbReference type="Proteomes" id="UP000014760">
    <property type="component" value="Unassembled WGS sequence"/>
</dbReference>
<dbReference type="Pfam" id="PF18701">
    <property type="entry name" value="DUF5641"/>
    <property type="match status" value="1"/>
</dbReference>
<dbReference type="InterPro" id="IPR040676">
    <property type="entry name" value="DUF5641"/>
</dbReference>
<dbReference type="EMBL" id="AMQN01004358">
    <property type="status" value="NOT_ANNOTATED_CDS"/>
    <property type="molecule type" value="Genomic_DNA"/>
</dbReference>
<dbReference type="OrthoDB" id="6020347at2759"/>
<protein>
    <recommendedName>
        <fullName evidence="1">DUF5641 domain-containing protein</fullName>
    </recommendedName>
</protein>
<reference evidence="2 6" key="2">
    <citation type="journal article" date="2013" name="Nature">
        <title>Insights into bilaterian evolution from three spiralian genomes.</title>
        <authorList>
            <person name="Simakov O."/>
            <person name="Marletaz F."/>
            <person name="Cho S.J."/>
            <person name="Edsinger-Gonzales E."/>
            <person name="Havlak P."/>
            <person name="Hellsten U."/>
            <person name="Kuo D.H."/>
            <person name="Larsson T."/>
            <person name="Lv J."/>
            <person name="Arendt D."/>
            <person name="Savage R."/>
            <person name="Osoegawa K."/>
            <person name="de Jong P."/>
            <person name="Grimwood J."/>
            <person name="Chapman J.A."/>
            <person name="Shapiro H."/>
            <person name="Aerts A."/>
            <person name="Otillar R.P."/>
            <person name="Terry A.Y."/>
            <person name="Boore J.L."/>
            <person name="Grigoriev I.V."/>
            <person name="Lindberg D.R."/>
            <person name="Seaver E.C."/>
            <person name="Weisblat D.A."/>
            <person name="Putnam N.H."/>
            <person name="Rokhsar D.S."/>
        </authorList>
    </citation>
    <scope>NUCLEOTIDE SEQUENCE</scope>
    <source>
        <strain evidence="2 6">I ESC-2004</strain>
    </source>
</reference>
<evidence type="ECO:0000313" key="6">
    <source>
        <dbReference type="Proteomes" id="UP000014760"/>
    </source>
</evidence>
<evidence type="ECO:0000313" key="3">
    <source>
        <dbReference type="EMBL" id="ELT97629.1"/>
    </source>
</evidence>
<gene>
    <name evidence="4" type="ORF">CAPTEDRAFT_30783</name>
    <name evidence="3" type="ORF">CAPTEDRAFT_31328</name>
    <name evidence="2" type="ORF">CAPTEDRAFT_31378</name>
</gene>
<evidence type="ECO:0000313" key="2">
    <source>
        <dbReference type="EMBL" id="ELT93689.1"/>
    </source>
</evidence>
<dbReference type="EMBL" id="AMQN01027457">
    <property type="status" value="NOT_ANNOTATED_CDS"/>
    <property type="molecule type" value="Genomic_DNA"/>
</dbReference>
<dbReference type="EnsemblMetazoa" id="CapteT30783">
    <property type="protein sequence ID" value="CapteP30783"/>
    <property type="gene ID" value="CapteG30783"/>
</dbReference>
<dbReference type="EnsemblMetazoa" id="CapteT31328">
    <property type="protein sequence ID" value="CapteP31328"/>
    <property type="gene ID" value="CapteG31328"/>
</dbReference>
<feature type="non-terminal residue" evidence="2">
    <location>
        <position position="1"/>
    </location>
</feature>
<keyword evidence="6" id="KW-1185">Reference proteome</keyword>
<organism evidence="2">
    <name type="scientific">Capitella teleta</name>
    <name type="common">Polychaete worm</name>
    <dbReference type="NCBI Taxonomy" id="283909"/>
    <lineage>
        <taxon>Eukaryota</taxon>
        <taxon>Metazoa</taxon>
        <taxon>Spiralia</taxon>
        <taxon>Lophotrochozoa</taxon>
        <taxon>Annelida</taxon>
        <taxon>Polychaeta</taxon>
        <taxon>Sedentaria</taxon>
        <taxon>Scolecida</taxon>
        <taxon>Capitellidae</taxon>
        <taxon>Capitella</taxon>
    </lineage>
</organism>
<evidence type="ECO:0000313" key="5">
    <source>
        <dbReference type="EnsemblMetazoa" id="CapteP30783"/>
    </source>
</evidence>
<dbReference type="EMBL" id="KB309662">
    <property type="protein sequence ID" value="ELT93689.1"/>
    <property type="molecule type" value="Genomic_DNA"/>
</dbReference>
<evidence type="ECO:0000259" key="1">
    <source>
        <dbReference type="Pfam" id="PF18701"/>
    </source>
</evidence>
<reference evidence="6" key="1">
    <citation type="submission" date="2012-12" db="EMBL/GenBank/DDBJ databases">
        <authorList>
            <person name="Hellsten U."/>
            <person name="Grimwood J."/>
            <person name="Chapman J.A."/>
            <person name="Shapiro H."/>
            <person name="Aerts A."/>
            <person name="Otillar R.P."/>
            <person name="Terry A.Y."/>
            <person name="Boore J.L."/>
            <person name="Simakov O."/>
            <person name="Marletaz F."/>
            <person name="Cho S.-J."/>
            <person name="Edsinger-Gonzales E."/>
            <person name="Havlak P."/>
            <person name="Kuo D.-H."/>
            <person name="Larsson T."/>
            <person name="Lv J."/>
            <person name="Arendt D."/>
            <person name="Savage R."/>
            <person name="Osoegawa K."/>
            <person name="de Jong P."/>
            <person name="Lindberg D.R."/>
            <person name="Seaver E.C."/>
            <person name="Weisblat D.A."/>
            <person name="Putnam N.H."/>
            <person name="Grigoriev I.V."/>
            <person name="Rokhsar D.S."/>
        </authorList>
    </citation>
    <scope>NUCLEOTIDE SEQUENCE</scope>
    <source>
        <strain evidence="6">I ESC-2004</strain>
    </source>
</reference>
<dbReference type="HOGENOM" id="CLU_211840_0_0_1"/>
<accession>R7TIZ9</accession>
<reference evidence="5" key="3">
    <citation type="submission" date="2015-06" db="UniProtKB">
        <authorList>
            <consortium name="EnsemblMetazoa"/>
        </authorList>
    </citation>
    <scope>IDENTIFICATION</scope>
</reference>
<dbReference type="OMA" id="REKWCAR"/>
<sequence>LKVGSVVLMEETGSPRLRWPMGKIVKIHGGKDGLVRAVDLETATGKFTRAVQRLHLL</sequence>
<feature type="non-terminal residue" evidence="2">
    <location>
        <position position="57"/>
    </location>
</feature>